<proteinExistence type="predicted"/>
<organism evidence="3 4">
    <name type="scientific">Blautia luti</name>
    <dbReference type="NCBI Taxonomy" id="89014"/>
    <lineage>
        <taxon>Bacteria</taxon>
        <taxon>Bacillati</taxon>
        <taxon>Bacillota</taxon>
        <taxon>Clostridia</taxon>
        <taxon>Lachnospirales</taxon>
        <taxon>Lachnospiraceae</taxon>
        <taxon>Blautia</taxon>
    </lineage>
</organism>
<dbReference type="AlphaFoldDB" id="A0A564W4W5"/>
<reference evidence="3 4" key="1">
    <citation type="submission" date="2019-07" db="EMBL/GenBank/DDBJ databases">
        <authorList>
            <person name="Hibberd C M."/>
            <person name="Gehrig L. J."/>
            <person name="Chang H.-W."/>
            <person name="Venkatesh S."/>
        </authorList>
    </citation>
    <scope>NUCLEOTIDE SEQUENCE [LARGE SCALE GENOMIC DNA]</scope>
    <source>
        <strain evidence="3">Blautia_luti_SSTS_Bg7063</strain>
    </source>
</reference>
<keyword evidence="1" id="KW-0175">Coiled coil</keyword>
<dbReference type="EMBL" id="CABHNW010000102">
    <property type="protein sequence ID" value="VUX39437.1"/>
    <property type="molecule type" value="Genomic_DNA"/>
</dbReference>
<dbReference type="Proteomes" id="UP000408482">
    <property type="component" value="Unassembled WGS sequence"/>
</dbReference>
<dbReference type="InterPro" id="IPR046656">
    <property type="entry name" value="DUF6674"/>
</dbReference>
<evidence type="ECO:0000256" key="2">
    <source>
        <dbReference type="SAM" id="MobiDB-lite"/>
    </source>
</evidence>
<protein>
    <submittedName>
        <fullName evidence="3">Uncharacterized protein</fullName>
    </submittedName>
</protein>
<name>A0A564W4W5_9FIRM</name>
<feature type="coiled-coil region" evidence="1">
    <location>
        <begin position="81"/>
        <end position="115"/>
    </location>
</feature>
<sequence>MPLENEKIEVAEEKETEMPNVEELLKILLDVNLEQNRQTVHLLMNYMNDIEENFFSVLEELDTVKAQLAQVQQIPQTKEVRHTLSDLIQNLQGQANHLQEQIHGMKTRLNEKAAQLVQNFKDQGVTALNHVCEFLGVKESLTQIRESLLQSAKEMQSSMDKIDQVAGELRATTTHAKNVGRVMVGKEAQEVAQPKEGGFFYQMKRPYQAMKDFCLKNAGKIEKDIHKIENLEQRVEKIADGKKAASVEKLPDKQEKSSIMEKLQSMKEKQAGQQKTAPMAETAKKQEAAL</sequence>
<accession>A0A564W4W5</accession>
<evidence type="ECO:0000313" key="3">
    <source>
        <dbReference type="EMBL" id="VUX39437.1"/>
    </source>
</evidence>
<evidence type="ECO:0000256" key="1">
    <source>
        <dbReference type="SAM" id="Coils"/>
    </source>
</evidence>
<gene>
    <name evidence="3" type="ORF">RSSSTS7063_00007</name>
</gene>
<dbReference type="RefSeq" id="WP_144094041.1">
    <property type="nucleotide sequence ID" value="NZ_CABHMX010000009.1"/>
</dbReference>
<keyword evidence="4" id="KW-1185">Reference proteome</keyword>
<evidence type="ECO:0000313" key="4">
    <source>
        <dbReference type="Proteomes" id="UP000408482"/>
    </source>
</evidence>
<feature type="region of interest" description="Disordered" evidence="2">
    <location>
        <begin position="264"/>
        <end position="290"/>
    </location>
</feature>
<dbReference type="Pfam" id="PF20379">
    <property type="entry name" value="DUF6674"/>
    <property type="match status" value="1"/>
</dbReference>